<feature type="transmembrane region" description="Helical" evidence="1">
    <location>
        <begin position="41"/>
        <end position="61"/>
    </location>
</feature>
<evidence type="ECO:0000313" key="3">
    <source>
        <dbReference type="Proteomes" id="UP000198379"/>
    </source>
</evidence>
<organism evidence="2 3">
    <name type="scientific">Dokdonia pacifica</name>
    <dbReference type="NCBI Taxonomy" id="1627892"/>
    <lineage>
        <taxon>Bacteria</taxon>
        <taxon>Pseudomonadati</taxon>
        <taxon>Bacteroidota</taxon>
        <taxon>Flavobacteriia</taxon>
        <taxon>Flavobacteriales</taxon>
        <taxon>Flavobacteriaceae</taxon>
        <taxon>Dokdonia</taxon>
    </lineage>
</organism>
<sequence>MNKIVGICIVVLALFFCWYYGHMVFEEFSYKNQSIFICFRPPVQISIINTVLSLFGMVIGIKIYQSKLKMRKAILVLTCLLTLGFVLEVYGYKLF</sequence>
<dbReference type="EMBL" id="FZNY01000001">
    <property type="protein sequence ID" value="SNR41515.1"/>
    <property type="molecule type" value="Genomic_DNA"/>
</dbReference>
<feature type="transmembrane region" description="Helical" evidence="1">
    <location>
        <begin position="73"/>
        <end position="92"/>
    </location>
</feature>
<keyword evidence="1" id="KW-1133">Transmembrane helix</keyword>
<evidence type="ECO:0000313" key="2">
    <source>
        <dbReference type="EMBL" id="SNR41515.1"/>
    </source>
</evidence>
<dbReference type="AlphaFoldDB" id="A0A238W4H6"/>
<reference evidence="2 3" key="1">
    <citation type="submission" date="2017-06" db="EMBL/GenBank/DDBJ databases">
        <authorList>
            <person name="Kim H.J."/>
            <person name="Triplett B.A."/>
        </authorList>
    </citation>
    <scope>NUCLEOTIDE SEQUENCE [LARGE SCALE GENOMIC DNA]</scope>
    <source>
        <strain evidence="2 3">DSM 25597</strain>
    </source>
</reference>
<evidence type="ECO:0000256" key="1">
    <source>
        <dbReference type="SAM" id="Phobius"/>
    </source>
</evidence>
<name>A0A238W4H6_9FLAO</name>
<keyword evidence="1" id="KW-0812">Transmembrane</keyword>
<protein>
    <submittedName>
        <fullName evidence="2">Uncharacterized protein</fullName>
    </submittedName>
</protein>
<dbReference type="OrthoDB" id="9932619at2"/>
<keyword evidence="3" id="KW-1185">Reference proteome</keyword>
<accession>A0A238W4H6</accession>
<feature type="transmembrane region" description="Helical" evidence="1">
    <location>
        <begin position="5"/>
        <end position="21"/>
    </location>
</feature>
<dbReference type="RefSeq" id="WP_089370011.1">
    <property type="nucleotide sequence ID" value="NZ_BMEP01000002.1"/>
</dbReference>
<dbReference type="Proteomes" id="UP000198379">
    <property type="component" value="Unassembled WGS sequence"/>
</dbReference>
<gene>
    <name evidence="2" type="ORF">SAMN06265376_101689</name>
</gene>
<proteinExistence type="predicted"/>
<keyword evidence="1" id="KW-0472">Membrane</keyword>